<gene>
    <name evidence="1" type="ORF">BN2614_LOCUS1</name>
</gene>
<evidence type="ECO:0000313" key="2">
    <source>
        <dbReference type="Proteomes" id="UP000269945"/>
    </source>
</evidence>
<organism evidence="1 2">
    <name type="scientific">Gulo gulo</name>
    <name type="common">Wolverine</name>
    <name type="synonym">Gluton</name>
    <dbReference type="NCBI Taxonomy" id="48420"/>
    <lineage>
        <taxon>Eukaryota</taxon>
        <taxon>Metazoa</taxon>
        <taxon>Chordata</taxon>
        <taxon>Craniata</taxon>
        <taxon>Vertebrata</taxon>
        <taxon>Euteleostomi</taxon>
        <taxon>Mammalia</taxon>
        <taxon>Eutheria</taxon>
        <taxon>Laurasiatheria</taxon>
        <taxon>Carnivora</taxon>
        <taxon>Caniformia</taxon>
        <taxon>Musteloidea</taxon>
        <taxon>Mustelidae</taxon>
        <taxon>Guloninae</taxon>
        <taxon>Gulo</taxon>
    </lineage>
</organism>
<accession>A0A9X9LS93</accession>
<keyword evidence="2" id="KW-1185">Reference proteome</keyword>
<dbReference type="EMBL" id="CYRY02013729">
    <property type="protein sequence ID" value="VCW84233.1"/>
    <property type="molecule type" value="Genomic_DNA"/>
</dbReference>
<sequence>MVIAPFSMPAVSRTTSLRRCSMMERREI</sequence>
<evidence type="ECO:0000313" key="1">
    <source>
        <dbReference type="EMBL" id="VCW84233.1"/>
    </source>
</evidence>
<reference evidence="1 2" key="1">
    <citation type="submission" date="2018-10" db="EMBL/GenBank/DDBJ databases">
        <authorList>
            <person name="Ekblom R."/>
            <person name="Jareborg N."/>
        </authorList>
    </citation>
    <scope>NUCLEOTIDE SEQUENCE [LARGE SCALE GENOMIC DNA]</scope>
    <source>
        <tissue evidence="1">Muscle</tissue>
    </source>
</reference>
<name>A0A9X9LS93_GULGU</name>
<protein>
    <submittedName>
        <fullName evidence="1">Uncharacterized protein</fullName>
    </submittedName>
</protein>
<proteinExistence type="predicted"/>
<comment type="caution">
    <text evidence="1">The sequence shown here is derived from an EMBL/GenBank/DDBJ whole genome shotgun (WGS) entry which is preliminary data.</text>
</comment>
<dbReference type="AlphaFoldDB" id="A0A9X9LS93"/>
<dbReference type="Proteomes" id="UP000269945">
    <property type="component" value="Unassembled WGS sequence"/>
</dbReference>